<dbReference type="HOGENOM" id="CLU_1165588_0_0_1"/>
<reference evidence="8" key="2">
    <citation type="submission" date="2013-04" db="EMBL/GenBank/DDBJ databases">
        <title>Genomic mechanisms accounting for the adaptation to parasitism in nematode-trapping fungi.</title>
        <authorList>
            <person name="Ahren D.G."/>
        </authorList>
    </citation>
    <scope>NUCLEOTIDE SEQUENCE [LARGE SCALE GENOMIC DNA]</scope>
    <source>
        <strain evidence="8">CBS 200.50</strain>
    </source>
</reference>
<dbReference type="InterPro" id="IPR051694">
    <property type="entry name" value="Immunoregulatory_rcpt-like"/>
</dbReference>
<dbReference type="OrthoDB" id="5368560at2759"/>
<dbReference type="OMA" id="CADTCIT"/>
<gene>
    <name evidence="7" type="ORF">H072_2179</name>
</gene>
<evidence type="ECO:0000256" key="1">
    <source>
        <dbReference type="ARBA" id="ARBA00004167"/>
    </source>
</evidence>
<organism evidence="7 8">
    <name type="scientific">Dactylellina haptotyla (strain CBS 200.50)</name>
    <name type="common">Nematode-trapping fungus</name>
    <name type="synonym">Monacrosporium haptotylum</name>
    <dbReference type="NCBI Taxonomy" id="1284197"/>
    <lineage>
        <taxon>Eukaryota</taxon>
        <taxon>Fungi</taxon>
        <taxon>Dikarya</taxon>
        <taxon>Ascomycota</taxon>
        <taxon>Pezizomycotina</taxon>
        <taxon>Orbiliomycetes</taxon>
        <taxon>Orbiliales</taxon>
        <taxon>Orbiliaceae</taxon>
        <taxon>Dactylellina</taxon>
    </lineage>
</organism>
<evidence type="ECO:0000256" key="6">
    <source>
        <dbReference type="SAM" id="Phobius"/>
    </source>
</evidence>
<keyword evidence="3 6" id="KW-1133">Transmembrane helix</keyword>
<dbReference type="AlphaFoldDB" id="S8ALV9"/>
<accession>S8ALV9</accession>
<dbReference type="PANTHER" id="PTHR15549:SF26">
    <property type="entry name" value="AXIAL BUDDING PATTERN PROTEIN 2-RELATED"/>
    <property type="match status" value="1"/>
</dbReference>
<dbReference type="Proteomes" id="UP000015100">
    <property type="component" value="Unassembled WGS sequence"/>
</dbReference>
<feature type="compositionally biased region" description="Low complexity" evidence="5">
    <location>
        <begin position="81"/>
        <end position="98"/>
    </location>
</feature>
<keyword evidence="4 6" id="KW-0472">Membrane</keyword>
<dbReference type="GO" id="GO:0071944">
    <property type="term" value="C:cell periphery"/>
    <property type="evidence" value="ECO:0007669"/>
    <property type="project" value="UniProtKB-ARBA"/>
</dbReference>
<dbReference type="GO" id="GO:0016020">
    <property type="term" value="C:membrane"/>
    <property type="evidence" value="ECO:0007669"/>
    <property type="project" value="UniProtKB-SubCell"/>
</dbReference>
<evidence type="ECO:0000256" key="5">
    <source>
        <dbReference type="SAM" id="MobiDB-lite"/>
    </source>
</evidence>
<evidence type="ECO:0000313" key="8">
    <source>
        <dbReference type="Proteomes" id="UP000015100"/>
    </source>
</evidence>
<feature type="region of interest" description="Disordered" evidence="5">
    <location>
        <begin position="81"/>
        <end position="126"/>
    </location>
</feature>
<evidence type="ECO:0008006" key="9">
    <source>
        <dbReference type="Google" id="ProtNLM"/>
    </source>
</evidence>
<comment type="subcellular location">
    <subcellularLocation>
        <location evidence="1">Membrane</location>
        <topology evidence="1">Single-pass membrane protein</topology>
    </subcellularLocation>
</comment>
<reference evidence="7 8" key="1">
    <citation type="journal article" date="2013" name="PLoS Genet.">
        <title>Genomic mechanisms accounting for the adaptation to parasitism in nematode-trapping fungi.</title>
        <authorList>
            <person name="Meerupati T."/>
            <person name="Andersson K.M."/>
            <person name="Friman E."/>
            <person name="Kumar D."/>
            <person name="Tunlid A."/>
            <person name="Ahren D."/>
        </authorList>
    </citation>
    <scope>NUCLEOTIDE SEQUENCE [LARGE SCALE GENOMIC DNA]</scope>
    <source>
        <strain evidence="7 8">CBS 200.50</strain>
    </source>
</reference>
<protein>
    <recommendedName>
        <fullName evidence="9">Extracellular membrane protein CFEM domain-containing protein</fullName>
    </recommendedName>
</protein>
<evidence type="ECO:0000256" key="4">
    <source>
        <dbReference type="ARBA" id="ARBA00023136"/>
    </source>
</evidence>
<dbReference type="PANTHER" id="PTHR15549">
    <property type="entry name" value="PAIRED IMMUNOGLOBULIN-LIKE TYPE 2 RECEPTOR"/>
    <property type="match status" value="1"/>
</dbReference>
<proteinExistence type="predicted"/>
<evidence type="ECO:0000256" key="3">
    <source>
        <dbReference type="ARBA" id="ARBA00022989"/>
    </source>
</evidence>
<sequence>MSTPSLPIITKWACADTCITAYDGFCERFTFTGIWPATAQCLLSSCSDSDRLAVQETVSEYCNAIGYPNVWGPYMWGASESSDATSTSTPTKSQTPSTLVASTTKAPMVSSTPLSSAIPTPTQSPNDIVATSPAGSIVASTTAPTASAVSSSKSSGLSAGAKAGIGIGAALGVLLLAVGLFFLYQWRKKQKSANFPEGPDHFATPNPSPTEKAFGSDEVIIYTIEDGALKKRNEKRLSIKVL</sequence>
<feature type="compositionally biased region" description="Polar residues" evidence="5">
    <location>
        <begin position="99"/>
        <end position="126"/>
    </location>
</feature>
<evidence type="ECO:0000313" key="7">
    <source>
        <dbReference type="EMBL" id="EPS43945.1"/>
    </source>
</evidence>
<keyword evidence="8" id="KW-1185">Reference proteome</keyword>
<name>S8ALV9_DACHA</name>
<dbReference type="EMBL" id="AQGS01000063">
    <property type="protein sequence ID" value="EPS43945.1"/>
    <property type="molecule type" value="Genomic_DNA"/>
</dbReference>
<feature type="transmembrane region" description="Helical" evidence="6">
    <location>
        <begin position="163"/>
        <end position="184"/>
    </location>
</feature>
<keyword evidence="2 6" id="KW-0812">Transmembrane</keyword>
<evidence type="ECO:0000256" key="2">
    <source>
        <dbReference type="ARBA" id="ARBA00022692"/>
    </source>
</evidence>
<comment type="caution">
    <text evidence="7">The sequence shown here is derived from an EMBL/GenBank/DDBJ whole genome shotgun (WGS) entry which is preliminary data.</text>
</comment>